<evidence type="ECO:0000313" key="4">
    <source>
        <dbReference type="Proteomes" id="UP000247781"/>
    </source>
</evidence>
<protein>
    <submittedName>
        <fullName evidence="3">Amino acid ABC transporter substrate-binding protein (PAAT family)</fullName>
    </submittedName>
</protein>
<dbReference type="PANTHER" id="PTHR35936">
    <property type="entry name" value="MEMBRANE-BOUND LYTIC MUREIN TRANSGLYCOSYLASE F"/>
    <property type="match status" value="1"/>
</dbReference>
<dbReference type="CDD" id="cd13530">
    <property type="entry name" value="PBP2_peptides_like"/>
    <property type="match status" value="1"/>
</dbReference>
<sequence>METLKVGAAFPDPPFNGMPDGGLDIDLMTAIAQSLNTTVEFIPYVGTDFNGIFDALNAGAYDCVAAGTTVTPERETRAQFVSPYLISGQSLAVDTVRLPHVKSIDDLTGLTVGVQQGNTSQPIADRLVAEGKAANVRVYDYGTIRTALTDLTTGACDAFMKLAPVLTELVKPVPGVEVVQRGISVERIAIAVRIADQGLLRHIAAAQEELDQSGMLQQMRLKWLGDGALEQSVAMR</sequence>
<dbReference type="InterPro" id="IPR001638">
    <property type="entry name" value="Solute-binding_3/MltF_N"/>
</dbReference>
<evidence type="ECO:0000256" key="1">
    <source>
        <dbReference type="ARBA" id="ARBA00022729"/>
    </source>
</evidence>
<dbReference type="SUPFAM" id="SSF53850">
    <property type="entry name" value="Periplasmic binding protein-like II"/>
    <property type="match status" value="1"/>
</dbReference>
<dbReference type="SMART" id="SM00062">
    <property type="entry name" value="PBPb"/>
    <property type="match status" value="1"/>
</dbReference>
<evidence type="ECO:0000259" key="2">
    <source>
        <dbReference type="SMART" id="SM00062"/>
    </source>
</evidence>
<evidence type="ECO:0000313" key="3">
    <source>
        <dbReference type="EMBL" id="PXX09829.1"/>
    </source>
</evidence>
<name>A0A318HM37_9MYCO</name>
<dbReference type="RefSeq" id="WP_110316081.1">
    <property type="nucleotide sequence ID" value="NZ_QJJU01000005.1"/>
</dbReference>
<keyword evidence="1" id="KW-0732">Signal</keyword>
<dbReference type="AlphaFoldDB" id="A0A318HM37"/>
<reference evidence="4" key="1">
    <citation type="submission" date="2018-05" db="EMBL/GenBank/DDBJ databases">
        <authorList>
            <person name="Deangelis K."/>
            <person name="Huntemann M."/>
            <person name="Clum A."/>
            <person name="Pillay M."/>
            <person name="Palaniappan K."/>
            <person name="Varghese N."/>
            <person name="Mikhailova N."/>
            <person name="Stamatis D."/>
            <person name="Reddy T."/>
            <person name="Daum C."/>
            <person name="Shapiro N."/>
            <person name="Ivanova N."/>
            <person name="Kyrpides N."/>
            <person name="Woyke T."/>
        </authorList>
    </citation>
    <scope>NUCLEOTIDE SEQUENCE [LARGE SCALE GENOMIC DNA]</scope>
    <source>
        <strain evidence="4">GAS496</strain>
    </source>
</reference>
<dbReference type="Pfam" id="PF00497">
    <property type="entry name" value="SBP_bac_3"/>
    <property type="match status" value="1"/>
</dbReference>
<dbReference type="Proteomes" id="UP000247781">
    <property type="component" value="Unassembled WGS sequence"/>
</dbReference>
<gene>
    <name evidence="3" type="ORF">C8E89_105183</name>
</gene>
<dbReference type="EMBL" id="QJJU01000005">
    <property type="protein sequence ID" value="PXX09829.1"/>
    <property type="molecule type" value="Genomic_DNA"/>
</dbReference>
<keyword evidence="4" id="KW-1185">Reference proteome</keyword>
<proteinExistence type="predicted"/>
<feature type="domain" description="Solute-binding protein family 3/N-terminal" evidence="2">
    <location>
        <begin position="3"/>
        <end position="227"/>
    </location>
</feature>
<organism evidence="3 4">
    <name type="scientific">Mycolicibacterium moriokaense</name>
    <dbReference type="NCBI Taxonomy" id="39691"/>
    <lineage>
        <taxon>Bacteria</taxon>
        <taxon>Bacillati</taxon>
        <taxon>Actinomycetota</taxon>
        <taxon>Actinomycetes</taxon>
        <taxon>Mycobacteriales</taxon>
        <taxon>Mycobacteriaceae</taxon>
        <taxon>Mycolicibacterium</taxon>
    </lineage>
</organism>
<accession>A0A318HM37</accession>
<dbReference type="PANTHER" id="PTHR35936:SF19">
    <property type="entry name" value="AMINO-ACID-BINDING PROTEIN YXEM-RELATED"/>
    <property type="match status" value="1"/>
</dbReference>
<dbReference type="OrthoDB" id="9814902at2"/>
<comment type="caution">
    <text evidence="3">The sequence shown here is derived from an EMBL/GenBank/DDBJ whole genome shotgun (WGS) entry which is preliminary data.</text>
</comment>
<dbReference type="Gene3D" id="3.40.190.10">
    <property type="entry name" value="Periplasmic binding protein-like II"/>
    <property type="match status" value="2"/>
</dbReference>
<reference evidence="3 4" key="2">
    <citation type="submission" date="2018-06" db="EMBL/GenBank/DDBJ databases">
        <title>Sequencing of bacterial isolates from soil warming experiment in Harvard Forest, Massachusetts, USA.</title>
        <authorList>
            <person name="Deangelis K.PhD."/>
        </authorList>
    </citation>
    <scope>NUCLEOTIDE SEQUENCE [LARGE SCALE GENOMIC DNA]</scope>
    <source>
        <strain evidence="3 4">GAS496</strain>
    </source>
</reference>